<feature type="transmembrane region" description="Helical" evidence="1">
    <location>
        <begin position="284"/>
        <end position="302"/>
    </location>
</feature>
<dbReference type="CDD" id="cd04606">
    <property type="entry name" value="CBS_pair_Mg_transporter"/>
    <property type="match status" value="1"/>
</dbReference>
<dbReference type="Gene3D" id="1.10.357.20">
    <property type="entry name" value="SLC41 divalent cation transporters, integral membrane domain"/>
    <property type="match status" value="1"/>
</dbReference>
<dbReference type="AlphaFoldDB" id="A0A382FNK9"/>
<dbReference type="InterPro" id="IPR006668">
    <property type="entry name" value="Mg_transptr_MgtE_intracell_dom"/>
</dbReference>
<name>A0A382FNK9_9ZZZZ</name>
<reference evidence="3" key="1">
    <citation type="submission" date="2018-05" db="EMBL/GenBank/DDBJ databases">
        <authorList>
            <person name="Lanie J.A."/>
            <person name="Ng W.-L."/>
            <person name="Kazmierczak K.M."/>
            <person name="Andrzejewski T.M."/>
            <person name="Davidsen T.M."/>
            <person name="Wayne K.J."/>
            <person name="Tettelin H."/>
            <person name="Glass J.I."/>
            <person name="Rusch D."/>
            <person name="Podicherti R."/>
            <person name="Tsui H.-C.T."/>
            <person name="Winkler M.E."/>
        </authorList>
    </citation>
    <scope>NUCLEOTIDE SEQUENCE</scope>
</reference>
<dbReference type="SUPFAM" id="SSF54631">
    <property type="entry name" value="CBS-domain pair"/>
    <property type="match status" value="1"/>
</dbReference>
<dbReference type="SMART" id="SM00924">
    <property type="entry name" value="MgtE_N"/>
    <property type="match status" value="1"/>
</dbReference>
<dbReference type="InterPro" id="IPR000644">
    <property type="entry name" value="CBS_dom"/>
</dbReference>
<proteinExistence type="predicted"/>
<feature type="domain" description="CBS" evidence="2">
    <location>
        <begin position="200"/>
        <end position="256"/>
    </location>
</feature>
<evidence type="ECO:0000256" key="1">
    <source>
        <dbReference type="SAM" id="Phobius"/>
    </source>
</evidence>
<sequence>MKDQAEITLSNIRTALDSENIALARQLLNKLHPADQADAISDRPLQEQTEMIPTLSVNHAADVLEHLDEDEAAEIAAKLPLETLAHLLDEMEPDEAADILLDLYEERASAVMAKMSSIDNIRPLLEHDDDTAGGRMTTQVPVLDRGMTASHAIAYLRNSKPDSEVHYYLYVTDKAGKLLGILGLRELITAKPSTNIETIMNSDVISASVDDDQEECAKLMSHYNLMTLPITNKSNHLMGVITYDDLVEVIEDEATEDIYALANLAADSDLDVFSPVRMMITRRLPWLYVNLGTAFLAAFVISRFEATIAKIAVLAVFQSVVAGLGGNAATQALAIMVRGLALK</sequence>
<dbReference type="PROSITE" id="PS51371">
    <property type="entry name" value="CBS"/>
    <property type="match status" value="2"/>
</dbReference>
<dbReference type="InterPro" id="IPR038076">
    <property type="entry name" value="MgtE_N_sf"/>
</dbReference>
<dbReference type="SMART" id="SM00116">
    <property type="entry name" value="CBS"/>
    <property type="match status" value="2"/>
</dbReference>
<dbReference type="Gene3D" id="3.10.580.10">
    <property type="entry name" value="CBS-domain"/>
    <property type="match status" value="1"/>
</dbReference>
<gene>
    <name evidence="3" type="ORF">METZ01_LOCUS216551</name>
</gene>
<dbReference type="EMBL" id="UINC01050576">
    <property type="protein sequence ID" value="SVB63697.1"/>
    <property type="molecule type" value="Genomic_DNA"/>
</dbReference>
<organism evidence="3">
    <name type="scientific">marine metagenome</name>
    <dbReference type="NCBI Taxonomy" id="408172"/>
    <lineage>
        <taxon>unclassified sequences</taxon>
        <taxon>metagenomes</taxon>
        <taxon>ecological metagenomes</taxon>
    </lineage>
</organism>
<dbReference type="Gene3D" id="1.25.60.10">
    <property type="entry name" value="MgtE N-terminal domain-like"/>
    <property type="match status" value="1"/>
</dbReference>
<dbReference type="PANTHER" id="PTHR43773">
    <property type="entry name" value="MAGNESIUM TRANSPORTER MGTE"/>
    <property type="match status" value="1"/>
</dbReference>
<dbReference type="GO" id="GO:0015095">
    <property type="term" value="F:magnesium ion transmembrane transporter activity"/>
    <property type="evidence" value="ECO:0007669"/>
    <property type="project" value="InterPro"/>
</dbReference>
<dbReference type="SUPFAM" id="SSF158791">
    <property type="entry name" value="MgtE N-terminal domain-like"/>
    <property type="match status" value="1"/>
</dbReference>
<dbReference type="InterPro" id="IPR036739">
    <property type="entry name" value="SLC41_membr_dom_sf"/>
</dbReference>
<keyword evidence="1" id="KW-0812">Transmembrane</keyword>
<protein>
    <recommendedName>
        <fullName evidence="2">CBS domain-containing protein</fullName>
    </recommendedName>
</protein>
<dbReference type="GO" id="GO:0016020">
    <property type="term" value="C:membrane"/>
    <property type="evidence" value="ECO:0007669"/>
    <property type="project" value="InterPro"/>
</dbReference>
<dbReference type="PANTHER" id="PTHR43773:SF1">
    <property type="entry name" value="MAGNESIUM TRANSPORTER MGTE"/>
    <property type="match status" value="1"/>
</dbReference>
<feature type="transmembrane region" description="Helical" evidence="1">
    <location>
        <begin position="308"/>
        <end position="337"/>
    </location>
</feature>
<dbReference type="SUPFAM" id="SSF161093">
    <property type="entry name" value="MgtE membrane domain-like"/>
    <property type="match status" value="1"/>
</dbReference>
<keyword evidence="1" id="KW-1133">Transmembrane helix</keyword>
<dbReference type="Pfam" id="PF00571">
    <property type="entry name" value="CBS"/>
    <property type="match status" value="2"/>
</dbReference>
<dbReference type="InterPro" id="IPR006669">
    <property type="entry name" value="MgtE_transporter"/>
</dbReference>
<evidence type="ECO:0000313" key="3">
    <source>
        <dbReference type="EMBL" id="SVB63697.1"/>
    </source>
</evidence>
<evidence type="ECO:0000259" key="2">
    <source>
        <dbReference type="PROSITE" id="PS51371"/>
    </source>
</evidence>
<feature type="non-terminal residue" evidence="3">
    <location>
        <position position="343"/>
    </location>
</feature>
<dbReference type="Pfam" id="PF03448">
    <property type="entry name" value="MgtE_N"/>
    <property type="match status" value="1"/>
</dbReference>
<feature type="domain" description="CBS" evidence="2">
    <location>
        <begin position="136"/>
        <end position="198"/>
    </location>
</feature>
<dbReference type="InterPro" id="IPR046342">
    <property type="entry name" value="CBS_dom_sf"/>
</dbReference>
<accession>A0A382FNK9</accession>
<keyword evidence="1" id="KW-0472">Membrane</keyword>